<keyword evidence="11" id="KW-1185">Reference proteome</keyword>
<evidence type="ECO:0000313" key="11">
    <source>
        <dbReference type="Proteomes" id="UP001236806"/>
    </source>
</evidence>
<dbReference type="PANTHER" id="PTHR30193:SF37">
    <property type="entry name" value="INNER MEMBRANE ABC TRANSPORTER PERMEASE PROTEIN YCJO"/>
    <property type="match status" value="1"/>
</dbReference>
<evidence type="ECO:0000256" key="3">
    <source>
        <dbReference type="ARBA" id="ARBA00022475"/>
    </source>
</evidence>
<keyword evidence="3" id="KW-1003">Cell membrane</keyword>
<feature type="transmembrane region" description="Helical" evidence="7">
    <location>
        <begin position="295"/>
        <end position="317"/>
    </location>
</feature>
<keyword evidence="5 7" id="KW-1133">Transmembrane helix</keyword>
<dbReference type="PANTHER" id="PTHR30193">
    <property type="entry name" value="ABC TRANSPORTER PERMEASE PROTEIN"/>
    <property type="match status" value="1"/>
</dbReference>
<dbReference type="RefSeq" id="WP_306633896.1">
    <property type="nucleotide sequence ID" value="NZ_JAUSXB010000001.1"/>
</dbReference>
<evidence type="ECO:0000256" key="7">
    <source>
        <dbReference type="RuleBase" id="RU363032"/>
    </source>
</evidence>
<dbReference type="Proteomes" id="UP001236806">
    <property type="component" value="Unassembled WGS sequence"/>
</dbReference>
<keyword evidence="2 7" id="KW-0813">Transport</keyword>
<protein>
    <submittedName>
        <fullName evidence="10">Multiple sugar transport system permease protein</fullName>
    </submittedName>
</protein>
<dbReference type="PROSITE" id="PS50928">
    <property type="entry name" value="ABC_TM1"/>
    <property type="match status" value="1"/>
</dbReference>
<evidence type="ECO:0000256" key="1">
    <source>
        <dbReference type="ARBA" id="ARBA00004651"/>
    </source>
</evidence>
<comment type="similarity">
    <text evidence="7">Belongs to the binding-protein-dependent transport system permease family.</text>
</comment>
<evidence type="ECO:0000256" key="6">
    <source>
        <dbReference type="ARBA" id="ARBA00023136"/>
    </source>
</evidence>
<dbReference type="InterPro" id="IPR051393">
    <property type="entry name" value="ABC_transporter_permease"/>
</dbReference>
<dbReference type="Pfam" id="PF00528">
    <property type="entry name" value="BPD_transp_1"/>
    <property type="match status" value="1"/>
</dbReference>
<dbReference type="EMBL" id="JAUSXB010000001">
    <property type="protein sequence ID" value="MDQ0673099.1"/>
    <property type="molecule type" value="Genomic_DNA"/>
</dbReference>
<organism evidence="10 11">
    <name type="scientific">Pseudarthrobacter siccitolerans</name>
    <dbReference type="NCBI Taxonomy" id="861266"/>
    <lineage>
        <taxon>Bacteria</taxon>
        <taxon>Bacillati</taxon>
        <taxon>Actinomycetota</taxon>
        <taxon>Actinomycetes</taxon>
        <taxon>Micrococcales</taxon>
        <taxon>Micrococcaceae</taxon>
        <taxon>Pseudarthrobacter</taxon>
    </lineage>
</organism>
<keyword evidence="4 7" id="KW-0812">Transmembrane</keyword>
<dbReference type="InterPro" id="IPR035906">
    <property type="entry name" value="MetI-like_sf"/>
</dbReference>
<comment type="subcellular location">
    <subcellularLocation>
        <location evidence="1 7">Cell membrane</location>
        <topology evidence="1 7">Multi-pass membrane protein</topology>
    </subcellularLocation>
</comment>
<feature type="region of interest" description="Disordered" evidence="8">
    <location>
        <begin position="1"/>
        <end position="32"/>
    </location>
</feature>
<evidence type="ECO:0000256" key="5">
    <source>
        <dbReference type="ARBA" id="ARBA00022989"/>
    </source>
</evidence>
<evidence type="ECO:0000256" key="4">
    <source>
        <dbReference type="ARBA" id="ARBA00022692"/>
    </source>
</evidence>
<comment type="caution">
    <text evidence="10">The sequence shown here is derived from an EMBL/GenBank/DDBJ whole genome shotgun (WGS) entry which is preliminary data.</text>
</comment>
<sequence length="322" mass="35811">MTLSPLPTRPPQAVAAQAKESSGPTRRRRPRPGFLREQLSGWGMIAPAAVLLLLFVFLPAILGFGLAFTNARLVSPRPVEFVGADNFARLFTDPTFWRALLNVTYFAVVVVPVQSALALAMALLINKKFRGVNFFRTLYFLPVVTSMVVVSLLWMFMYRREGLINELLSTFSFGLIQGADWLNDPATAMPAIIALSIWQAAGFHMIIWLAGLQSISGELYEASQLDGASRWHQFRYVTWPGLKHTRSLVLVTITIQALGLFDQVSVMTQGGPLDSTTTIIYEAVRSGFKQQETSYASAISLVFFVLVLLISAVQRYLTREKD</sequence>
<dbReference type="Gene3D" id="1.10.3720.10">
    <property type="entry name" value="MetI-like"/>
    <property type="match status" value="1"/>
</dbReference>
<name>A0ABU0PIH2_9MICC</name>
<evidence type="ECO:0000256" key="2">
    <source>
        <dbReference type="ARBA" id="ARBA00022448"/>
    </source>
</evidence>
<dbReference type="SUPFAM" id="SSF161098">
    <property type="entry name" value="MetI-like"/>
    <property type="match status" value="1"/>
</dbReference>
<proteinExistence type="inferred from homology"/>
<keyword evidence="10" id="KW-0762">Sugar transport</keyword>
<evidence type="ECO:0000259" key="9">
    <source>
        <dbReference type="PROSITE" id="PS50928"/>
    </source>
</evidence>
<dbReference type="InterPro" id="IPR000515">
    <property type="entry name" value="MetI-like"/>
</dbReference>
<dbReference type="CDD" id="cd06261">
    <property type="entry name" value="TM_PBP2"/>
    <property type="match status" value="1"/>
</dbReference>
<evidence type="ECO:0000313" key="10">
    <source>
        <dbReference type="EMBL" id="MDQ0673099.1"/>
    </source>
</evidence>
<feature type="transmembrane region" description="Helical" evidence="7">
    <location>
        <begin position="103"/>
        <end position="125"/>
    </location>
</feature>
<gene>
    <name evidence="10" type="ORF">QFZ36_000660</name>
</gene>
<keyword evidence="6 7" id="KW-0472">Membrane</keyword>
<feature type="domain" description="ABC transmembrane type-1" evidence="9">
    <location>
        <begin position="100"/>
        <end position="314"/>
    </location>
</feature>
<evidence type="ECO:0000256" key="8">
    <source>
        <dbReference type="SAM" id="MobiDB-lite"/>
    </source>
</evidence>
<feature type="transmembrane region" description="Helical" evidence="7">
    <location>
        <begin position="188"/>
        <end position="210"/>
    </location>
</feature>
<reference evidence="10 11" key="1">
    <citation type="submission" date="2023-07" db="EMBL/GenBank/DDBJ databases">
        <title>Comparative genomics of wheat-associated soil bacteria to identify genetic determinants of phenazine resistance.</title>
        <authorList>
            <person name="Mouncey N."/>
        </authorList>
    </citation>
    <scope>NUCLEOTIDE SEQUENCE [LARGE SCALE GENOMIC DNA]</scope>
    <source>
        <strain evidence="10 11">W1I3</strain>
    </source>
</reference>
<feature type="transmembrane region" description="Helical" evidence="7">
    <location>
        <begin position="39"/>
        <end position="68"/>
    </location>
</feature>
<feature type="transmembrane region" description="Helical" evidence="7">
    <location>
        <begin position="137"/>
        <end position="157"/>
    </location>
</feature>
<accession>A0ABU0PIH2</accession>